<evidence type="ECO:0000313" key="4">
    <source>
        <dbReference type="Proteomes" id="UP000295070"/>
    </source>
</evidence>
<dbReference type="EMBL" id="SCKG01000020">
    <property type="protein sequence ID" value="TDG98487.1"/>
    <property type="molecule type" value="Genomic_DNA"/>
</dbReference>
<dbReference type="InterPro" id="IPR026175">
    <property type="entry name" value="MIPOL1"/>
</dbReference>
<proteinExistence type="predicted"/>
<accession>A0A484C9V7</accession>
<feature type="region of interest" description="Disordered" evidence="2">
    <location>
        <begin position="331"/>
        <end position="371"/>
    </location>
</feature>
<sequence>PSNSTQLPSNSTQQPINSTQQPINSTHQPSNSTHQPSNSTQQPRGAGRMDVDVSPSRGPSPWAEVCGDVPGVSGSHLVSSHQEVVFGPITASGRVETFDQDKNVSFLLKELDNLREINKKLQEDLVQKEMELQRREGEEELRGERREAHHWERPEAVLGELLAAQKDRDQALMSRLLLANEERDEALLRVRQMQQAAELESFPLEDADMDVSELLQRVCGADSVRDVQQFGSVLVQRLRSALQRRSDITAQEMKAVMEERDGSVTKCKRLEQEVMREREQRASEMELLRLQRERGGAMEGRRWLEAELQLLRANHSGSVSPAASLAVANQTPLHAPPPETPPLRAAPPETPPLRAAPPEIPPLQEQVQQLWKEKQSVEAELQRCQEAEREASERVRRLERLVEVLRKKVGTGSLRAVI</sequence>
<evidence type="ECO:0000256" key="1">
    <source>
        <dbReference type="SAM" id="Coils"/>
    </source>
</evidence>
<evidence type="ECO:0008006" key="5">
    <source>
        <dbReference type="Google" id="ProtNLM"/>
    </source>
</evidence>
<feature type="non-terminal residue" evidence="3">
    <location>
        <position position="1"/>
    </location>
</feature>
<dbReference type="PANTHER" id="PTHR22089:SF2">
    <property type="entry name" value="MIRROR-IMAGE POLYDACTYLY GENE 1 PROTEIN"/>
    <property type="match status" value="1"/>
</dbReference>
<keyword evidence="4" id="KW-1185">Reference proteome</keyword>
<dbReference type="Proteomes" id="UP000295070">
    <property type="component" value="Chromosome 20"/>
</dbReference>
<dbReference type="PANTHER" id="PTHR22089">
    <property type="entry name" value="MIRROR-IMAGE POLYDACTYLY GENE 1 PROTEIN"/>
    <property type="match status" value="1"/>
</dbReference>
<dbReference type="AlphaFoldDB" id="A0A484C9V7"/>
<organism evidence="3 4">
    <name type="scientific">Perca flavescens</name>
    <name type="common">American yellow perch</name>
    <name type="synonym">Morone flavescens</name>
    <dbReference type="NCBI Taxonomy" id="8167"/>
    <lineage>
        <taxon>Eukaryota</taxon>
        <taxon>Metazoa</taxon>
        <taxon>Chordata</taxon>
        <taxon>Craniata</taxon>
        <taxon>Vertebrata</taxon>
        <taxon>Euteleostomi</taxon>
        <taxon>Actinopterygii</taxon>
        <taxon>Neopterygii</taxon>
        <taxon>Teleostei</taxon>
        <taxon>Neoteleostei</taxon>
        <taxon>Acanthomorphata</taxon>
        <taxon>Eupercaria</taxon>
        <taxon>Perciformes</taxon>
        <taxon>Percoidei</taxon>
        <taxon>Percidae</taxon>
        <taxon>Percinae</taxon>
        <taxon>Perca</taxon>
    </lineage>
</organism>
<feature type="coiled-coil region" evidence="1">
    <location>
        <begin position="104"/>
        <end position="147"/>
    </location>
</feature>
<name>A0A484C9V7_PERFV</name>
<feature type="compositionally biased region" description="Polar residues" evidence="2">
    <location>
        <begin position="1"/>
        <end position="43"/>
    </location>
</feature>
<reference evidence="3 4" key="1">
    <citation type="submission" date="2019-01" db="EMBL/GenBank/DDBJ databases">
        <title>A chromosome-scale genome assembly of the yellow perch, Perca flavescens.</title>
        <authorList>
            <person name="Feron R."/>
            <person name="Morvezen R."/>
            <person name="Bestin A."/>
            <person name="Haffray P."/>
            <person name="Klopp C."/>
            <person name="Zahm M."/>
            <person name="Cabau C."/>
            <person name="Roques C."/>
            <person name="Donnadieu C."/>
            <person name="Bouchez O."/>
            <person name="Christie M."/>
            <person name="Larson W."/>
            <person name="Guiguen Y."/>
        </authorList>
    </citation>
    <scope>NUCLEOTIDE SEQUENCE [LARGE SCALE GENOMIC DNA]</scope>
    <source>
        <strain evidence="3">YP-PL-M2</strain>
        <tissue evidence="3">Blood</tissue>
    </source>
</reference>
<keyword evidence="1" id="KW-0175">Coiled coil</keyword>
<feature type="region of interest" description="Disordered" evidence="2">
    <location>
        <begin position="1"/>
        <end position="61"/>
    </location>
</feature>
<feature type="compositionally biased region" description="Pro residues" evidence="2">
    <location>
        <begin position="334"/>
        <end position="361"/>
    </location>
</feature>
<gene>
    <name evidence="3" type="ORF">EPR50_G00200610</name>
</gene>
<protein>
    <recommendedName>
        <fullName evidence="5">Mirror-image polydactyly 1</fullName>
    </recommendedName>
</protein>
<evidence type="ECO:0000313" key="3">
    <source>
        <dbReference type="EMBL" id="TDG98487.1"/>
    </source>
</evidence>
<comment type="caution">
    <text evidence="3">The sequence shown here is derived from an EMBL/GenBank/DDBJ whole genome shotgun (WGS) entry which is preliminary data.</text>
</comment>
<dbReference type="STRING" id="8167.A0A484C9V7"/>
<evidence type="ECO:0000256" key="2">
    <source>
        <dbReference type="SAM" id="MobiDB-lite"/>
    </source>
</evidence>